<organism evidence="7 8">
    <name type="scientific">Helicobacter mastomyrinus</name>
    <dbReference type="NCBI Taxonomy" id="287948"/>
    <lineage>
        <taxon>Bacteria</taxon>
        <taxon>Pseudomonadati</taxon>
        <taxon>Campylobacterota</taxon>
        <taxon>Epsilonproteobacteria</taxon>
        <taxon>Campylobacterales</taxon>
        <taxon>Helicobacteraceae</taxon>
        <taxon>Helicobacter</taxon>
    </lineage>
</organism>
<dbReference type="SUPFAM" id="SSF110942">
    <property type="entry name" value="HSP90 C-terminal domain"/>
    <property type="match status" value="1"/>
</dbReference>
<sequence length="618" mass="70188">MATKHQFQTEITQLLDLMIHSLYSNKEIFLRELISNASDALDKLSYLTLTDEKLKSLTFTPRIDIQFDETKKTITIEDNGIGMNEADMKEHLGIIAKSGTKSFLAQLSGDKKKDSALIGQFGVGFYSAFMVAHRVVVQSKKAGEDKAYAWVSEGKGEYEVGECVKDTQGTQITLYLREEEAHFASRWEIENIIHKYSEHIAFPIYLHYTESSFEGEGDDKKEVKENKTSQINTAKALWKIPKAELKDADYKEFYSTLSHDNNEPMRWIHTKVEGNLEYTTLFYIPQKAPFDLYRVDYQSGVKLYVKRVFITDDDKELLPPYLRFVRGVIDSEDLPLNVSREILQQNKILANIKSASTKKILGEIGNIAKDEESYKAFYEQFGKVLKEGLYSDYENKEKILELLRFDSFKAENLSFKAYKDAMSSEQKSIYYILGENKDTLKNTPLLEKFAKKGFDVLLLSDEIDAIVMPMVGEYDKTPLRSINSKEALEELGEESIDEATQKDYEKVIKGFKEALGEQIADVKLSSLGDAPLTLIKEDSNPMMANLMAQMGQKMPESKPTLELNITHTIVKKLKSAKKDKIAQSALLLFGATLVLEGGTLENAKAFNTQLNELILQSL</sequence>
<dbReference type="SUPFAM" id="SSF55874">
    <property type="entry name" value="ATPase domain of HSP90 chaperone/DNA topoisomerase II/histidine kinase"/>
    <property type="match status" value="1"/>
</dbReference>
<dbReference type="Gene3D" id="3.40.50.11260">
    <property type="match status" value="1"/>
</dbReference>
<keyword evidence="5" id="KW-0346">Stress response</keyword>
<name>A0ABZ3F7N1_9HELI</name>
<accession>A0ABZ3F7N1</accession>
<dbReference type="RefSeq" id="WP_343353800.1">
    <property type="nucleotide sequence ID" value="NZ_CP145316.1"/>
</dbReference>
<dbReference type="PROSITE" id="PS00298">
    <property type="entry name" value="HSP90"/>
    <property type="match status" value="1"/>
</dbReference>
<dbReference type="Gene3D" id="1.20.120.790">
    <property type="entry name" value="Heat shock protein 90, C-terminal domain"/>
    <property type="match status" value="1"/>
</dbReference>
<reference evidence="7 8" key="1">
    <citation type="submission" date="2024-02" db="EMBL/GenBank/DDBJ databases">
        <title>Genome and pathogenicity analysis of Helicobacter mastomyrinus isolated from mice.</title>
        <authorList>
            <person name="Zhu L."/>
        </authorList>
    </citation>
    <scope>NUCLEOTIDE SEQUENCE [LARGE SCALE GENOMIC DNA]</scope>
    <source>
        <strain evidence="7 8">Hm-17</strain>
    </source>
</reference>
<dbReference type="Pfam" id="PF00183">
    <property type="entry name" value="HSP90"/>
    <property type="match status" value="1"/>
</dbReference>
<dbReference type="InterPro" id="IPR037196">
    <property type="entry name" value="HSP90_C"/>
</dbReference>
<dbReference type="InterPro" id="IPR001404">
    <property type="entry name" value="Hsp90_fam"/>
</dbReference>
<evidence type="ECO:0000259" key="6">
    <source>
        <dbReference type="SMART" id="SM00387"/>
    </source>
</evidence>
<comment type="caution">
    <text evidence="5">Lacks conserved residue(s) required for the propagation of feature annotation.</text>
</comment>
<dbReference type="InterPro" id="IPR036890">
    <property type="entry name" value="HATPase_C_sf"/>
</dbReference>
<dbReference type="Gene3D" id="3.30.565.10">
    <property type="entry name" value="Histidine kinase-like ATPase, C-terminal domain"/>
    <property type="match status" value="1"/>
</dbReference>
<comment type="subcellular location">
    <subcellularLocation>
        <location evidence="5">Cytoplasm</location>
    </subcellularLocation>
</comment>
<dbReference type="InterPro" id="IPR003594">
    <property type="entry name" value="HATPase_dom"/>
</dbReference>
<proteinExistence type="inferred from homology"/>
<protein>
    <recommendedName>
        <fullName evidence="5">Chaperone protein HtpG</fullName>
    </recommendedName>
    <alternativeName>
        <fullName evidence="5">Heat shock protein HtpG</fullName>
    </alternativeName>
    <alternativeName>
        <fullName evidence="5">High temperature protein G</fullName>
    </alternativeName>
</protein>
<keyword evidence="2 5" id="KW-0547">Nucleotide-binding</keyword>
<comment type="function">
    <text evidence="5">Molecular chaperone. Has ATPase activity.</text>
</comment>
<dbReference type="NCBIfam" id="NF003555">
    <property type="entry name" value="PRK05218.1"/>
    <property type="match status" value="1"/>
</dbReference>
<dbReference type="InterPro" id="IPR019805">
    <property type="entry name" value="Heat_shock_protein_90_CS"/>
</dbReference>
<keyword evidence="8" id="KW-1185">Reference proteome</keyword>
<evidence type="ECO:0000313" key="7">
    <source>
        <dbReference type="EMBL" id="XAM18395.1"/>
    </source>
</evidence>
<evidence type="ECO:0000256" key="3">
    <source>
        <dbReference type="ARBA" id="ARBA00022840"/>
    </source>
</evidence>
<comment type="subunit">
    <text evidence="5">Homodimer.</text>
</comment>
<evidence type="ECO:0000256" key="1">
    <source>
        <dbReference type="ARBA" id="ARBA00008239"/>
    </source>
</evidence>
<feature type="region of interest" description="A; substrate-binding" evidence="5">
    <location>
        <begin position="1"/>
        <end position="340"/>
    </location>
</feature>
<dbReference type="CDD" id="cd16927">
    <property type="entry name" value="HATPase_Hsp90-like"/>
    <property type="match status" value="1"/>
</dbReference>
<dbReference type="InterPro" id="IPR020575">
    <property type="entry name" value="Hsp90_N"/>
</dbReference>
<evidence type="ECO:0000256" key="5">
    <source>
        <dbReference type="HAMAP-Rule" id="MF_00505"/>
    </source>
</evidence>
<keyword evidence="5" id="KW-0963">Cytoplasm</keyword>
<dbReference type="HAMAP" id="MF_00505">
    <property type="entry name" value="HSP90"/>
    <property type="match status" value="1"/>
</dbReference>
<gene>
    <name evidence="5 7" type="primary">htpG</name>
    <name evidence="7" type="ORF">V3I05_01550</name>
</gene>
<dbReference type="PANTHER" id="PTHR11528">
    <property type="entry name" value="HEAT SHOCK PROTEIN 90 FAMILY MEMBER"/>
    <property type="match status" value="1"/>
</dbReference>
<dbReference type="Proteomes" id="UP001434737">
    <property type="component" value="Chromosome"/>
</dbReference>
<dbReference type="PRINTS" id="PR00775">
    <property type="entry name" value="HEATSHOCK90"/>
</dbReference>
<keyword evidence="4 5" id="KW-0143">Chaperone</keyword>
<comment type="similarity">
    <text evidence="1 5">Belongs to the heat shock protein 90 family.</text>
</comment>
<dbReference type="SUPFAM" id="SSF54211">
    <property type="entry name" value="Ribosomal protein S5 domain 2-like"/>
    <property type="match status" value="1"/>
</dbReference>
<feature type="region of interest" description="C" evidence="5">
    <location>
        <begin position="546"/>
        <end position="618"/>
    </location>
</feature>
<dbReference type="InterPro" id="IPR020568">
    <property type="entry name" value="Ribosomal_Su5_D2-typ_SF"/>
</dbReference>
<feature type="domain" description="Histidine kinase/HSP90-like ATPase" evidence="6">
    <location>
        <begin position="25"/>
        <end position="180"/>
    </location>
</feature>
<keyword evidence="3 5" id="KW-0067">ATP-binding</keyword>
<evidence type="ECO:0000256" key="2">
    <source>
        <dbReference type="ARBA" id="ARBA00022741"/>
    </source>
</evidence>
<dbReference type="SMART" id="SM00387">
    <property type="entry name" value="HATPase_c"/>
    <property type="match status" value="1"/>
</dbReference>
<dbReference type="Pfam" id="PF13589">
    <property type="entry name" value="HATPase_c_3"/>
    <property type="match status" value="1"/>
</dbReference>
<evidence type="ECO:0000256" key="4">
    <source>
        <dbReference type="ARBA" id="ARBA00023186"/>
    </source>
</evidence>
<dbReference type="EMBL" id="CP145316">
    <property type="protein sequence ID" value="XAM18395.1"/>
    <property type="molecule type" value="Genomic_DNA"/>
</dbReference>
<evidence type="ECO:0000313" key="8">
    <source>
        <dbReference type="Proteomes" id="UP001434737"/>
    </source>
</evidence>
<dbReference type="Gene3D" id="3.30.230.80">
    <property type="match status" value="1"/>
</dbReference>
<dbReference type="PIRSF" id="PIRSF002583">
    <property type="entry name" value="Hsp90"/>
    <property type="match status" value="1"/>
</dbReference>